<dbReference type="PRINTS" id="PR00412">
    <property type="entry name" value="EPOXHYDRLASE"/>
</dbReference>
<dbReference type="Gene3D" id="3.40.50.1820">
    <property type="entry name" value="alpha/beta hydrolase"/>
    <property type="match status" value="1"/>
</dbReference>
<evidence type="ECO:0000256" key="1">
    <source>
        <dbReference type="ARBA" id="ARBA00022801"/>
    </source>
</evidence>
<protein>
    <submittedName>
        <fullName evidence="3">Epoxide hydrolase</fullName>
        <ecNumber evidence="3">3.3.2.9</ecNumber>
    </submittedName>
</protein>
<dbReference type="SUPFAM" id="SSF53474">
    <property type="entry name" value="alpha/beta-Hydrolases"/>
    <property type="match status" value="1"/>
</dbReference>
<evidence type="ECO:0000313" key="3">
    <source>
        <dbReference type="EMBL" id="VAW06991.1"/>
    </source>
</evidence>
<accession>A0A3B0SL53</accession>
<reference evidence="3" key="1">
    <citation type="submission" date="2018-06" db="EMBL/GenBank/DDBJ databases">
        <authorList>
            <person name="Zhirakovskaya E."/>
        </authorList>
    </citation>
    <scope>NUCLEOTIDE SEQUENCE</scope>
</reference>
<dbReference type="InterPro" id="IPR000639">
    <property type="entry name" value="Epox_hydrolase-like"/>
</dbReference>
<proteinExistence type="predicted"/>
<dbReference type="PANTHER" id="PTHR43329">
    <property type="entry name" value="EPOXIDE HYDROLASE"/>
    <property type="match status" value="1"/>
</dbReference>
<dbReference type="Pfam" id="PF00561">
    <property type="entry name" value="Abhydrolase_1"/>
    <property type="match status" value="1"/>
</dbReference>
<dbReference type="GO" id="GO:0033961">
    <property type="term" value="F:cis-stilbene-oxide hydrolase activity"/>
    <property type="evidence" value="ECO:0007669"/>
    <property type="project" value="UniProtKB-EC"/>
</dbReference>
<organism evidence="3">
    <name type="scientific">hydrothermal vent metagenome</name>
    <dbReference type="NCBI Taxonomy" id="652676"/>
    <lineage>
        <taxon>unclassified sequences</taxon>
        <taxon>metagenomes</taxon>
        <taxon>ecological metagenomes</taxon>
    </lineage>
</organism>
<dbReference type="PRINTS" id="PR00111">
    <property type="entry name" value="ABHYDROLASE"/>
</dbReference>
<feature type="domain" description="AB hydrolase-1" evidence="2">
    <location>
        <begin position="21"/>
        <end position="269"/>
    </location>
</feature>
<dbReference type="AlphaFoldDB" id="A0A3B0SL53"/>
<dbReference type="InterPro" id="IPR000073">
    <property type="entry name" value="AB_hydrolase_1"/>
</dbReference>
<sequence length="286" mass="31120">MRSIEVNGVTLAVDDRGDGDPVVLLHGFPELAYSWRHQIPALVDAGFRVISFDQRGYGSSGKPDSVTDYSLEHLAGDVIGVLDRLGIEEAAVVGHDWGSIVAWTAAVAHPDRVTRVVSLNVPYRGACFGFPTTQVIADQLADRFGYVLMFQEEGAAEAGFAADPEGWLMAFYSGGARGRTYMTDEEFTTYADAFKAGGITGPVNWYRNIDANAAALESTLDALIVQPTLMIAADNDPVLPLSLTEGMQRWIPDLDVVVIEDSGHWTQQEQPDAVNKALIEWLTRTT</sequence>
<gene>
    <name evidence="3" type="ORF">MNBD_ACTINO01-826</name>
</gene>
<dbReference type="EMBL" id="UOEI01000499">
    <property type="protein sequence ID" value="VAW06991.1"/>
    <property type="molecule type" value="Genomic_DNA"/>
</dbReference>
<keyword evidence="1 3" id="KW-0378">Hydrolase</keyword>
<evidence type="ECO:0000259" key="2">
    <source>
        <dbReference type="Pfam" id="PF00561"/>
    </source>
</evidence>
<name>A0A3B0SL53_9ZZZZ</name>
<dbReference type="InterPro" id="IPR029058">
    <property type="entry name" value="AB_hydrolase_fold"/>
</dbReference>
<dbReference type="EC" id="3.3.2.9" evidence="3"/>